<keyword evidence="2" id="KW-1185">Reference proteome</keyword>
<organism evidence="1 2">
    <name type="scientific">Periplaneta americana</name>
    <name type="common">American cockroach</name>
    <name type="synonym">Blatta americana</name>
    <dbReference type="NCBI Taxonomy" id="6978"/>
    <lineage>
        <taxon>Eukaryota</taxon>
        <taxon>Metazoa</taxon>
        <taxon>Ecdysozoa</taxon>
        <taxon>Arthropoda</taxon>
        <taxon>Hexapoda</taxon>
        <taxon>Insecta</taxon>
        <taxon>Pterygota</taxon>
        <taxon>Neoptera</taxon>
        <taxon>Polyneoptera</taxon>
        <taxon>Dictyoptera</taxon>
        <taxon>Blattodea</taxon>
        <taxon>Blattoidea</taxon>
        <taxon>Blattidae</taxon>
        <taxon>Blattinae</taxon>
        <taxon>Periplaneta</taxon>
    </lineage>
</organism>
<accession>A0ABQ8T7H8</accession>
<proteinExistence type="predicted"/>
<evidence type="ECO:0000313" key="2">
    <source>
        <dbReference type="Proteomes" id="UP001148838"/>
    </source>
</evidence>
<comment type="caution">
    <text evidence="1">The sequence shown here is derived from an EMBL/GenBank/DDBJ whole genome shotgun (WGS) entry which is preliminary data.</text>
</comment>
<dbReference type="Proteomes" id="UP001148838">
    <property type="component" value="Unassembled WGS sequence"/>
</dbReference>
<name>A0ABQ8T7H8_PERAM</name>
<sequence>MTKLEERGLQLTTAVSLLNTVTTSFNKLPGSLGRMLTEKMKKIEDRNPGLETVKKISGILQGEPQTI</sequence>
<reference evidence="1 2" key="1">
    <citation type="journal article" date="2022" name="Allergy">
        <title>Genome assembly and annotation of Periplaneta americana reveal a comprehensive cockroach allergen profile.</title>
        <authorList>
            <person name="Wang L."/>
            <person name="Xiong Q."/>
            <person name="Saelim N."/>
            <person name="Wang L."/>
            <person name="Nong W."/>
            <person name="Wan A.T."/>
            <person name="Shi M."/>
            <person name="Liu X."/>
            <person name="Cao Q."/>
            <person name="Hui J.H.L."/>
            <person name="Sookrung N."/>
            <person name="Leung T.F."/>
            <person name="Tungtrongchitr A."/>
            <person name="Tsui S.K.W."/>
        </authorList>
    </citation>
    <scope>NUCLEOTIDE SEQUENCE [LARGE SCALE GENOMIC DNA]</scope>
    <source>
        <strain evidence="1">PWHHKU_190912</strain>
    </source>
</reference>
<evidence type="ECO:0000313" key="1">
    <source>
        <dbReference type="EMBL" id="KAJ4442467.1"/>
    </source>
</evidence>
<gene>
    <name evidence="1" type="ORF">ANN_04053</name>
</gene>
<dbReference type="EMBL" id="JAJSOF020000013">
    <property type="protein sequence ID" value="KAJ4442467.1"/>
    <property type="molecule type" value="Genomic_DNA"/>
</dbReference>
<protein>
    <submittedName>
        <fullName evidence="1">Uncharacterized protein</fullName>
    </submittedName>
</protein>